<evidence type="ECO:0000313" key="3">
    <source>
        <dbReference type="EMBL" id="ORY30929.1"/>
    </source>
</evidence>
<dbReference type="AlphaFoldDB" id="A0A1Y2B7W8"/>
<dbReference type="Pfam" id="PF04185">
    <property type="entry name" value="Phosphoesterase"/>
    <property type="match status" value="1"/>
</dbReference>
<dbReference type="EMBL" id="MCGO01000080">
    <property type="protein sequence ID" value="ORY30929.1"/>
    <property type="molecule type" value="Genomic_DNA"/>
</dbReference>
<evidence type="ECO:0000256" key="1">
    <source>
        <dbReference type="ARBA" id="ARBA00022801"/>
    </source>
</evidence>
<comment type="caution">
    <text evidence="3">The sequence shown here is derived from an EMBL/GenBank/DDBJ whole genome shotgun (WGS) entry which is preliminary data.</text>
</comment>
<gene>
    <name evidence="3" type="ORF">BCR33DRAFT_724155</name>
</gene>
<evidence type="ECO:0008006" key="5">
    <source>
        <dbReference type="Google" id="ProtNLM"/>
    </source>
</evidence>
<dbReference type="GO" id="GO:0009395">
    <property type="term" value="P:phospholipid catabolic process"/>
    <property type="evidence" value="ECO:0007669"/>
    <property type="project" value="TreeGrafter"/>
</dbReference>
<feature type="signal peptide" evidence="2">
    <location>
        <begin position="1"/>
        <end position="16"/>
    </location>
</feature>
<reference evidence="3 4" key="1">
    <citation type="submission" date="2016-07" db="EMBL/GenBank/DDBJ databases">
        <title>Pervasive Adenine N6-methylation of Active Genes in Fungi.</title>
        <authorList>
            <consortium name="DOE Joint Genome Institute"/>
            <person name="Mondo S.J."/>
            <person name="Dannebaum R.O."/>
            <person name="Kuo R.C."/>
            <person name="Labutti K."/>
            <person name="Haridas S."/>
            <person name="Kuo A."/>
            <person name="Salamov A."/>
            <person name="Ahrendt S.R."/>
            <person name="Lipzen A."/>
            <person name="Sullivan W."/>
            <person name="Andreopoulos W.B."/>
            <person name="Clum A."/>
            <person name="Lindquist E."/>
            <person name="Daum C."/>
            <person name="Ramamoorthy G.K."/>
            <person name="Gryganskyi A."/>
            <person name="Culley D."/>
            <person name="Magnuson J.K."/>
            <person name="James T.Y."/>
            <person name="O'Malley M.A."/>
            <person name="Stajich J.E."/>
            <person name="Spatafora J.W."/>
            <person name="Visel A."/>
            <person name="Grigoriev I.V."/>
        </authorList>
    </citation>
    <scope>NUCLEOTIDE SEQUENCE [LARGE SCALE GENOMIC DNA]</scope>
    <source>
        <strain evidence="3 4">JEL800</strain>
    </source>
</reference>
<proteinExistence type="predicted"/>
<dbReference type="OrthoDB" id="5135119at2759"/>
<dbReference type="Proteomes" id="UP000193642">
    <property type="component" value="Unassembled WGS sequence"/>
</dbReference>
<sequence>MVSVASVLTLAATAMAAAPVGKYFDNYIFVIMENNDIADVLRSPEYNAYIKAGVEFTDYHGTTHPSQPNYWSTIAQSTFRGIKVSNVSDNDSSDWGQVIDGDNGDDVFDITGVTTIADSLEAAGLSWGIYSENYPGNATNCFLGQGYGTENYPGVDADHQGKTNRLYKRKHNPFVSFTQISGNTARCGAHVFSEKDWAAAVKADKFPDYSFIVPNQVDDAHDFNANTDRTNLTKTDEGIEWSAKWLANFLADVNKSAYLNSRRTLIHVTFDEDDSAYDLNDSTDPAVQATCKDLVNNCPGDKTNNQVYGVLLGSAVSCYTGTTIDGKFDHNSIVATLNDNWGLPSLGNSDSYSAAVWPLKNCPVQHQYQAPAATNLYSAGVKPIAAAAAAVAAALLI</sequence>
<dbReference type="GO" id="GO:0016788">
    <property type="term" value="F:hydrolase activity, acting on ester bonds"/>
    <property type="evidence" value="ECO:0007669"/>
    <property type="project" value="InterPro"/>
</dbReference>
<dbReference type="Gene3D" id="3.40.720.10">
    <property type="entry name" value="Alkaline Phosphatase, subunit A"/>
    <property type="match status" value="1"/>
</dbReference>
<keyword evidence="2" id="KW-0732">Signal</keyword>
<keyword evidence="1" id="KW-0378">Hydrolase</keyword>
<name>A0A1Y2B7W8_9FUNG</name>
<evidence type="ECO:0000256" key="2">
    <source>
        <dbReference type="SAM" id="SignalP"/>
    </source>
</evidence>
<accession>A0A1Y2B7W8</accession>
<feature type="chain" id="PRO_5012214852" description="Phosphoesterase-domain-containing protein" evidence="2">
    <location>
        <begin position="17"/>
        <end position="397"/>
    </location>
</feature>
<dbReference type="STRING" id="329046.A0A1Y2B7W8"/>
<protein>
    <recommendedName>
        <fullName evidence="5">Phosphoesterase-domain-containing protein</fullName>
    </recommendedName>
</protein>
<dbReference type="PANTHER" id="PTHR31956">
    <property type="entry name" value="NON-SPECIFIC PHOSPHOLIPASE C4-RELATED"/>
    <property type="match status" value="1"/>
</dbReference>
<keyword evidence="4" id="KW-1185">Reference proteome</keyword>
<dbReference type="InterPro" id="IPR007312">
    <property type="entry name" value="Phosphoesterase"/>
</dbReference>
<organism evidence="3 4">
    <name type="scientific">Rhizoclosmatium globosum</name>
    <dbReference type="NCBI Taxonomy" id="329046"/>
    <lineage>
        <taxon>Eukaryota</taxon>
        <taxon>Fungi</taxon>
        <taxon>Fungi incertae sedis</taxon>
        <taxon>Chytridiomycota</taxon>
        <taxon>Chytridiomycota incertae sedis</taxon>
        <taxon>Chytridiomycetes</taxon>
        <taxon>Chytridiales</taxon>
        <taxon>Chytriomycetaceae</taxon>
        <taxon>Rhizoclosmatium</taxon>
    </lineage>
</organism>
<dbReference type="InterPro" id="IPR017850">
    <property type="entry name" value="Alkaline_phosphatase_core_sf"/>
</dbReference>
<dbReference type="PANTHER" id="PTHR31956:SF8">
    <property type="entry name" value="ACID PHOSPHATASE PHOA (AFU_ORTHOLOGUE AFUA_1G03570)"/>
    <property type="match status" value="1"/>
</dbReference>
<evidence type="ECO:0000313" key="4">
    <source>
        <dbReference type="Proteomes" id="UP000193642"/>
    </source>
</evidence>